<keyword evidence="8" id="KW-1185">Reference proteome</keyword>
<keyword evidence="7" id="KW-1133">Transmembrane helix</keyword>
<dbReference type="Proteomes" id="UP000186698">
    <property type="component" value="Chromosome 7L"/>
</dbReference>
<name>A0A1L8FND5_XENLA</name>
<evidence type="ECO:0000256" key="5">
    <source>
        <dbReference type="ARBA" id="ARBA00022968"/>
    </source>
</evidence>
<feature type="transmembrane region" description="Helical" evidence="7">
    <location>
        <begin position="6"/>
        <end position="23"/>
    </location>
</feature>
<keyword evidence="7" id="KW-0333">Golgi apparatus</keyword>
<evidence type="ECO:0000256" key="6">
    <source>
        <dbReference type="ARBA" id="ARBA00043729"/>
    </source>
</evidence>
<dbReference type="GO" id="GO:0005975">
    <property type="term" value="P:carbohydrate metabolic process"/>
    <property type="evidence" value="ECO:0007669"/>
    <property type="project" value="InterPro"/>
</dbReference>
<comment type="pathway">
    <text evidence="2 7">Protein modification; protein glycosylation.</text>
</comment>
<evidence type="ECO:0000256" key="2">
    <source>
        <dbReference type="ARBA" id="ARBA00004922"/>
    </source>
</evidence>
<evidence type="ECO:0000256" key="7">
    <source>
        <dbReference type="RuleBase" id="RU363129"/>
    </source>
</evidence>
<dbReference type="RefSeq" id="XP_018082205.1">
    <property type="nucleotide sequence ID" value="XM_018226716.2"/>
</dbReference>
<evidence type="ECO:0000313" key="9">
    <source>
        <dbReference type="RefSeq" id="XP_018082205.1"/>
    </source>
</evidence>
<protein>
    <recommendedName>
        <fullName evidence="7">L-Fucosyltransferase</fullName>
        <ecNumber evidence="7">2.4.1.-</ecNumber>
    </recommendedName>
</protein>
<keyword evidence="3 7" id="KW-0328">Glycosyltransferase</keyword>
<dbReference type="UniPathway" id="UPA00378"/>
<keyword evidence="7" id="KW-0472">Membrane</keyword>
<reference evidence="9" key="1">
    <citation type="submission" date="2025-08" db="UniProtKB">
        <authorList>
            <consortium name="RefSeq"/>
        </authorList>
    </citation>
    <scope>IDENTIFICATION</scope>
    <source>
        <strain evidence="9">J_2021</strain>
        <tissue evidence="9">Erythrocytes</tissue>
    </source>
</reference>
<comment type="similarity">
    <text evidence="7">Belongs to the glycosyltransferase 11 family.</text>
</comment>
<evidence type="ECO:0000256" key="4">
    <source>
        <dbReference type="ARBA" id="ARBA00022679"/>
    </source>
</evidence>
<comment type="subcellular location">
    <subcellularLocation>
        <location evidence="1 7">Golgi apparatus</location>
        <location evidence="1 7">Golgi stack membrane</location>
        <topology evidence="1 7">Single-pass type II membrane protein</topology>
    </subcellularLocation>
</comment>
<organism evidence="8 9">
    <name type="scientific">Xenopus laevis</name>
    <name type="common">African clawed frog</name>
    <dbReference type="NCBI Taxonomy" id="8355"/>
    <lineage>
        <taxon>Eukaryota</taxon>
        <taxon>Metazoa</taxon>
        <taxon>Chordata</taxon>
        <taxon>Craniata</taxon>
        <taxon>Vertebrata</taxon>
        <taxon>Euteleostomi</taxon>
        <taxon>Amphibia</taxon>
        <taxon>Batrachia</taxon>
        <taxon>Anura</taxon>
        <taxon>Pipoidea</taxon>
        <taxon>Pipidae</taxon>
        <taxon>Xenopodinae</taxon>
        <taxon>Xenopus</taxon>
        <taxon>Xenopus</taxon>
    </lineage>
</organism>
<dbReference type="GeneID" id="108697042"/>
<comment type="catalytic activity">
    <reaction evidence="6">
        <text>a ganglioside GM1 + GDP-beta-L-fucose = a ganglioside Fuc-GM1 + GDP + H(+)</text>
        <dbReference type="Rhea" id="RHEA:48292"/>
        <dbReference type="ChEBI" id="CHEBI:15378"/>
        <dbReference type="ChEBI" id="CHEBI:57273"/>
        <dbReference type="ChEBI" id="CHEBI:58189"/>
        <dbReference type="ChEBI" id="CHEBI:82639"/>
        <dbReference type="ChEBI" id="CHEBI:90189"/>
    </reaction>
    <physiologicalReaction direction="left-to-right" evidence="6">
        <dbReference type="Rhea" id="RHEA:48293"/>
    </physiologicalReaction>
</comment>
<dbReference type="KEGG" id="xla:108697042"/>
<dbReference type="PaxDb" id="8355-A0A1L8FND5"/>
<keyword evidence="4 7" id="KW-0808">Transferase</keyword>
<dbReference type="GO" id="GO:0032580">
    <property type="term" value="C:Golgi cisterna membrane"/>
    <property type="evidence" value="ECO:0007669"/>
    <property type="project" value="UniProtKB-SubCell"/>
</dbReference>
<dbReference type="STRING" id="8355.A0A1L8FND5"/>
<dbReference type="Pfam" id="PF01531">
    <property type="entry name" value="Glyco_transf_11"/>
    <property type="match status" value="1"/>
</dbReference>
<dbReference type="OrthoDB" id="3226at2759"/>
<evidence type="ECO:0000256" key="1">
    <source>
        <dbReference type="ARBA" id="ARBA00004447"/>
    </source>
</evidence>
<gene>
    <name evidence="9" type="primary">LOC108697042</name>
</gene>
<dbReference type="EC" id="2.4.1.-" evidence="7"/>
<dbReference type="AlphaFoldDB" id="A0A1L8FND5"/>
<proteinExistence type="inferred from homology"/>
<dbReference type="PANTHER" id="PTHR11927:SF11">
    <property type="entry name" value="L-FUCOSYLTRANSFERASE"/>
    <property type="match status" value="1"/>
</dbReference>
<dbReference type="GO" id="GO:0008107">
    <property type="term" value="F:galactoside 2-alpha-L-fucosyltransferase activity"/>
    <property type="evidence" value="ECO:0000318"/>
    <property type="project" value="GO_Central"/>
</dbReference>
<sequence length="339" mass="39120">MNLRYIFAAIVIFSLSIMSYIYYSKTKGGMIGLSTNNEYYNENITMDLVMINKQFTTGMWTANPMGRLGNLMGEYATLYALAKINSRQAYILPEMHKQLSKMFQITLPVMHSEVDKRIKWKVITLHNWMSPEYKDIQAAYVKLNGYPCSWTFFHHIQEEILREFTFHDFITAEANDYLSRVQGGRKNVTFVGVHVRRGDYVRILPGRLGVLGDKAYFKKAMDYFRAQYENPLFIITSNGMDWCKENIDNSTGDVHFAGDGKEGSPNRDFALLAHCNHTIMSIGTFGFWAGYLVGGETVYLANYTLPESDFLKRFKYETFYLPHWIGIPADLSPVMKKMP</sequence>
<evidence type="ECO:0000313" key="8">
    <source>
        <dbReference type="Proteomes" id="UP000186698"/>
    </source>
</evidence>
<evidence type="ECO:0000256" key="3">
    <source>
        <dbReference type="ARBA" id="ARBA00022676"/>
    </source>
</evidence>
<dbReference type="OMA" id="NINLEMW"/>
<keyword evidence="7" id="KW-0325">Glycoprotein</keyword>
<keyword evidence="5 7" id="KW-0735">Signal-anchor</keyword>
<dbReference type="Bgee" id="108697042">
    <property type="expression patterns" value="Expressed in intestine and 1 other cell type or tissue"/>
</dbReference>
<dbReference type="CDD" id="cd11301">
    <property type="entry name" value="Fut1_Fut2_like"/>
    <property type="match status" value="1"/>
</dbReference>
<dbReference type="PANTHER" id="PTHR11927">
    <property type="entry name" value="GALACTOSIDE 2-L-FUCOSYLTRANSFERASE"/>
    <property type="match status" value="1"/>
</dbReference>
<accession>A0A1L8FND5</accession>
<keyword evidence="7" id="KW-0812">Transmembrane</keyword>
<dbReference type="InterPro" id="IPR002516">
    <property type="entry name" value="Glyco_trans_11"/>
</dbReference>